<accession>A0A2W4SM07</accession>
<evidence type="ECO:0000313" key="1">
    <source>
        <dbReference type="EMBL" id="PZN73864.1"/>
    </source>
</evidence>
<dbReference type="Proteomes" id="UP000249396">
    <property type="component" value="Unassembled WGS sequence"/>
</dbReference>
<sequence>MPRFELKQSTRHITSYAGLILVGQCLEAARLDLLDKKFPVPKGQIPTSDIVKSYIGLLALGKSDFEAIEPFRKDRFFRQA</sequence>
<dbReference type="AlphaFoldDB" id="A0A2W4SM07"/>
<reference evidence="1 2" key="1">
    <citation type="journal article" date="2018" name="Aquat. Microb. Ecol.">
        <title>Gammaproteobacterial methanotrophs dominate.</title>
        <authorList>
            <person name="Rissanen A.J."/>
            <person name="Saarenheimo J."/>
            <person name="Tiirola M."/>
            <person name="Peura S."/>
            <person name="Aalto S.L."/>
            <person name="Karvinen A."/>
            <person name="Nykanen H."/>
        </authorList>
    </citation>
    <scope>NUCLEOTIDE SEQUENCE [LARGE SCALE GENOMIC DNA]</scope>
    <source>
        <strain evidence="1">AMbin10</strain>
    </source>
</reference>
<feature type="non-terminal residue" evidence="1">
    <location>
        <position position="80"/>
    </location>
</feature>
<protein>
    <submittedName>
        <fullName evidence="1">IS1380 family transposase</fullName>
    </submittedName>
</protein>
<gene>
    <name evidence="1" type="ORF">DM484_22090</name>
</gene>
<comment type="caution">
    <text evidence="1">The sequence shown here is derived from an EMBL/GenBank/DDBJ whole genome shotgun (WGS) entry which is preliminary data.</text>
</comment>
<evidence type="ECO:0000313" key="2">
    <source>
        <dbReference type="Proteomes" id="UP000249396"/>
    </source>
</evidence>
<dbReference type="EMBL" id="QJPH01000442">
    <property type="protein sequence ID" value="PZN73864.1"/>
    <property type="molecule type" value="Genomic_DNA"/>
</dbReference>
<proteinExistence type="predicted"/>
<name>A0A2W4SM07_9GAMM</name>
<organism evidence="1 2">
    <name type="scientific">Candidatus Methylumidiphilus alinenensis</name>
    <dbReference type="NCBI Taxonomy" id="2202197"/>
    <lineage>
        <taxon>Bacteria</taxon>
        <taxon>Pseudomonadati</taxon>
        <taxon>Pseudomonadota</taxon>
        <taxon>Gammaproteobacteria</taxon>
        <taxon>Methylococcales</taxon>
        <taxon>Candidatus Methylumidiphilus</taxon>
    </lineage>
</organism>